<reference evidence="1 2" key="1">
    <citation type="submission" date="2018-10" db="EMBL/GenBank/DDBJ databases">
        <title>Proposal of Lysobacter pythonis sp. nov. isolated from royal pythons (Python regius).</title>
        <authorList>
            <person name="Hans-Juergen B."/>
            <person name="Huptas C."/>
            <person name="Sandra B."/>
            <person name="Igor L."/>
            <person name="Joachim S."/>
            <person name="Siegfried S."/>
            <person name="Mareike W."/>
            <person name="Peter K."/>
        </authorList>
    </citation>
    <scope>NUCLEOTIDE SEQUENCE [LARGE SCALE GENOMIC DNA]</scope>
    <source>
        <strain evidence="1 2">4284/11</strain>
    </source>
</reference>
<evidence type="ECO:0000313" key="2">
    <source>
        <dbReference type="Proteomes" id="UP000275012"/>
    </source>
</evidence>
<protein>
    <submittedName>
        <fullName evidence="1">Methanobactin biosynthesis cassette protein MbnC</fullName>
    </submittedName>
</protein>
<proteinExistence type="predicted"/>
<gene>
    <name evidence="1" type="primary">mbnC</name>
    <name evidence="1" type="ORF">EBB59_00975</name>
</gene>
<dbReference type="AlphaFoldDB" id="A0A3M2I8U5"/>
<comment type="caution">
    <text evidence="1">The sequence shown here is derived from an EMBL/GenBank/DDBJ whole genome shotgun (WGS) entry which is preliminary data.</text>
</comment>
<name>A0A3M2I8U5_9GAMM</name>
<keyword evidence="2" id="KW-1185">Reference proteome</keyword>
<dbReference type="InterPro" id="IPR023973">
    <property type="entry name" value="MbnC-like"/>
</dbReference>
<dbReference type="EMBL" id="RFLY01000001">
    <property type="protein sequence ID" value="RMH94897.1"/>
    <property type="molecule type" value="Genomic_DNA"/>
</dbReference>
<dbReference type="OrthoDB" id="7302783at2"/>
<dbReference type="NCBIfam" id="TIGR04061">
    <property type="entry name" value="AZL_007950_fam"/>
    <property type="match status" value="1"/>
</dbReference>
<dbReference type="Proteomes" id="UP000275012">
    <property type="component" value="Unassembled WGS sequence"/>
</dbReference>
<dbReference type="NCBIfam" id="TIGR04160">
    <property type="entry name" value="methbact_MbnC"/>
    <property type="match status" value="1"/>
</dbReference>
<evidence type="ECO:0000313" key="1">
    <source>
        <dbReference type="EMBL" id="RMH94897.1"/>
    </source>
</evidence>
<organism evidence="1 2">
    <name type="scientific">Solilutibacter pythonis</name>
    <dbReference type="NCBI Taxonomy" id="2483112"/>
    <lineage>
        <taxon>Bacteria</taxon>
        <taxon>Pseudomonadati</taxon>
        <taxon>Pseudomonadota</taxon>
        <taxon>Gammaproteobacteria</taxon>
        <taxon>Lysobacterales</taxon>
        <taxon>Lysobacteraceae</taxon>
        <taxon>Solilutibacter</taxon>
    </lineage>
</organism>
<accession>A0A3M2I8U5</accession>
<sequence length="192" mass="21614">MHHALDLRMIDTDLLDALTVPARQGNYPRESRAFVRIDTSLRVYWHTLFDICPGLLELSGPDGLSIFRPFMAWANEQKLSLNWTYYLWVDIWLRQSPFRDQVTPGLRYALMGASAARWATGDRSEFQGIALGGADVPDLVCGWKTASLDGGREIERIELEEALPAPGTPFGHFLLPARSLDDGFPGWQALPR</sequence>